<keyword evidence="3" id="KW-1185">Reference proteome</keyword>
<dbReference type="Pfam" id="PF13606">
    <property type="entry name" value="Ank_3"/>
    <property type="match status" value="1"/>
</dbReference>
<dbReference type="OrthoDB" id="6145717at2759"/>
<sequence>MISSQTVEKELLSQRPQDEDGTSLSQRDIDLSQRSDNVILIEEGVIKKELDTEDLSTDCSLLTERLPDVISQQQMNHVDCLRMRNSLTEILEEVKLRRVGISFSVEKLNGWLEFHLLWRNCMNNDLENEERIRHLVQEKYEMERKLDGEKCHFASLSEEHDKKIAEIKRQFEDKIKVLQAEVKEADLRKRHLATGNTVLNLAASIGRKDVLEFLLNFCKPKCGVDVRRLSGSSRRRLSINALNGSDKTALQLVPEKGFDHNLRDHHGNTPLIVGCKVGNVDVVLFLLQSAVYPQSFAEDDNLLENNLDNHFEVLDTASLRTHSQEGEPHCTYHPIVNNSSIMRFKPSSKSRSSSVTNASIYTQPFHSEAQSTINLEKVHSRFEVIKLNLHKHSHQEQAS</sequence>
<organism evidence="2 3">
    <name type="scientific">Mytilus coruscus</name>
    <name type="common">Sea mussel</name>
    <dbReference type="NCBI Taxonomy" id="42192"/>
    <lineage>
        <taxon>Eukaryota</taxon>
        <taxon>Metazoa</taxon>
        <taxon>Spiralia</taxon>
        <taxon>Lophotrochozoa</taxon>
        <taxon>Mollusca</taxon>
        <taxon>Bivalvia</taxon>
        <taxon>Autobranchia</taxon>
        <taxon>Pteriomorphia</taxon>
        <taxon>Mytilida</taxon>
        <taxon>Mytiloidea</taxon>
        <taxon>Mytilidae</taxon>
        <taxon>Mytilinae</taxon>
        <taxon>Mytilus</taxon>
    </lineage>
</organism>
<gene>
    <name evidence="2" type="ORF">MCOR_15450</name>
</gene>
<accession>A0A6J8B756</accession>
<dbReference type="Pfam" id="PF00023">
    <property type="entry name" value="Ank"/>
    <property type="match status" value="1"/>
</dbReference>
<dbReference type="EMBL" id="CACVKT020002697">
    <property type="protein sequence ID" value="CAC5379376.1"/>
    <property type="molecule type" value="Genomic_DNA"/>
</dbReference>
<dbReference type="InterPro" id="IPR036770">
    <property type="entry name" value="Ankyrin_rpt-contain_sf"/>
</dbReference>
<feature type="region of interest" description="Disordered" evidence="1">
    <location>
        <begin position="1"/>
        <end position="27"/>
    </location>
</feature>
<dbReference type="SMART" id="SM00248">
    <property type="entry name" value="ANK"/>
    <property type="match status" value="2"/>
</dbReference>
<dbReference type="AlphaFoldDB" id="A0A6J8B756"/>
<evidence type="ECO:0000313" key="2">
    <source>
        <dbReference type="EMBL" id="CAC5379376.1"/>
    </source>
</evidence>
<dbReference type="Gene3D" id="1.25.40.20">
    <property type="entry name" value="Ankyrin repeat-containing domain"/>
    <property type="match status" value="1"/>
</dbReference>
<reference evidence="2 3" key="1">
    <citation type="submission" date="2020-06" db="EMBL/GenBank/DDBJ databases">
        <authorList>
            <person name="Li R."/>
            <person name="Bekaert M."/>
        </authorList>
    </citation>
    <scope>NUCLEOTIDE SEQUENCE [LARGE SCALE GENOMIC DNA]</scope>
    <source>
        <strain evidence="3">wild</strain>
    </source>
</reference>
<evidence type="ECO:0000313" key="3">
    <source>
        <dbReference type="Proteomes" id="UP000507470"/>
    </source>
</evidence>
<feature type="compositionally biased region" description="Basic and acidic residues" evidence="1">
    <location>
        <begin position="7"/>
        <end position="18"/>
    </location>
</feature>
<dbReference type="Proteomes" id="UP000507470">
    <property type="component" value="Unassembled WGS sequence"/>
</dbReference>
<protein>
    <submittedName>
        <fullName evidence="2">Uncharacterized protein</fullName>
    </submittedName>
</protein>
<name>A0A6J8B756_MYTCO</name>
<proteinExistence type="predicted"/>
<dbReference type="InterPro" id="IPR002110">
    <property type="entry name" value="Ankyrin_rpt"/>
</dbReference>
<evidence type="ECO:0000256" key="1">
    <source>
        <dbReference type="SAM" id="MobiDB-lite"/>
    </source>
</evidence>
<dbReference type="SUPFAM" id="SSF48403">
    <property type="entry name" value="Ankyrin repeat"/>
    <property type="match status" value="1"/>
</dbReference>